<comment type="caution">
    <text evidence="2">The sequence shown here is derived from an EMBL/GenBank/DDBJ whole genome shotgun (WGS) entry which is preliminary data.</text>
</comment>
<dbReference type="AlphaFoldDB" id="A0A4Z2G6E0"/>
<feature type="compositionally biased region" description="Low complexity" evidence="1">
    <location>
        <begin position="75"/>
        <end position="88"/>
    </location>
</feature>
<evidence type="ECO:0000256" key="1">
    <source>
        <dbReference type="SAM" id="MobiDB-lite"/>
    </source>
</evidence>
<gene>
    <name evidence="2" type="ORF">EYF80_040678</name>
</gene>
<dbReference type="EMBL" id="SRLO01000668">
    <property type="protein sequence ID" value="TNN49136.1"/>
    <property type="molecule type" value="Genomic_DNA"/>
</dbReference>
<evidence type="ECO:0000313" key="3">
    <source>
        <dbReference type="Proteomes" id="UP000314294"/>
    </source>
</evidence>
<feature type="region of interest" description="Disordered" evidence="1">
    <location>
        <begin position="72"/>
        <end position="97"/>
    </location>
</feature>
<dbReference type="Proteomes" id="UP000314294">
    <property type="component" value="Unassembled WGS sequence"/>
</dbReference>
<keyword evidence="3" id="KW-1185">Reference proteome</keyword>
<sequence>MSDEDQQRLLTPTQKSAPAVIRPSRVVILYGTRFSREPVGEQKGTKLWVRPRRSRPKFTRRVSALARVSSDTVASSAMFSSPSTSRRPPGGHRAPCEDESVLRTSIMVLVDGKVSATDGRLWYQPGKLLRKNKAAR</sequence>
<name>A0A4Z2G6E0_9TELE</name>
<protein>
    <submittedName>
        <fullName evidence="2">Uncharacterized protein</fullName>
    </submittedName>
</protein>
<evidence type="ECO:0000313" key="2">
    <source>
        <dbReference type="EMBL" id="TNN49136.1"/>
    </source>
</evidence>
<proteinExistence type="predicted"/>
<reference evidence="2 3" key="1">
    <citation type="submission" date="2019-03" db="EMBL/GenBank/DDBJ databases">
        <title>First draft genome of Liparis tanakae, snailfish: a comprehensive survey of snailfish specific genes.</title>
        <authorList>
            <person name="Kim W."/>
            <person name="Song I."/>
            <person name="Jeong J.-H."/>
            <person name="Kim D."/>
            <person name="Kim S."/>
            <person name="Ryu S."/>
            <person name="Song J.Y."/>
            <person name="Lee S.K."/>
        </authorList>
    </citation>
    <scope>NUCLEOTIDE SEQUENCE [LARGE SCALE GENOMIC DNA]</scope>
    <source>
        <tissue evidence="2">Muscle</tissue>
    </source>
</reference>
<organism evidence="2 3">
    <name type="scientific">Liparis tanakae</name>
    <name type="common">Tanaka's snailfish</name>
    <dbReference type="NCBI Taxonomy" id="230148"/>
    <lineage>
        <taxon>Eukaryota</taxon>
        <taxon>Metazoa</taxon>
        <taxon>Chordata</taxon>
        <taxon>Craniata</taxon>
        <taxon>Vertebrata</taxon>
        <taxon>Euteleostomi</taxon>
        <taxon>Actinopterygii</taxon>
        <taxon>Neopterygii</taxon>
        <taxon>Teleostei</taxon>
        <taxon>Neoteleostei</taxon>
        <taxon>Acanthomorphata</taxon>
        <taxon>Eupercaria</taxon>
        <taxon>Perciformes</taxon>
        <taxon>Cottioidei</taxon>
        <taxon>Cottales</taxon>
        <taxon>Liparidae</taxon>
        <taxon>Liparis</taxon>
    </lineage>
</organism>
<accession>A0A4Z2G6E0</accession>